<dbReference type="AlphaFoldDB" id="A0A381PWE6"/>
<protein>
    <recommendedName>
        <fullName evidence="5">Nucleotide exchange factor GrpE</fullName>
    </recommendedName>
</protein>
<dbReference type="Pfam" id="PF01025">
    <property type="entry name" value="GrpE"/>
    <property type="match status" value="1"/>
</dbReference>
<dbReference type="CDD" id="cd00446">
    <property type="entry name" value="GrpE"/>
    <property type="match status" value="1"/>
</dbReference>
<dbReference type="Gene3D" id="3.90.20.20">
    <property type="match status" value="1"/>
</dbReference>
<evidence type="ECO:0000256" key="1">
    <source>
        <dbReference type="ARBA" id="ARBA00009054"/>
    </source>
</evidence>
<keyword evidence="2" id="KW-0143">Chaperone</keyword>
<dbReference type="PANTHER" id="PTHR21237:SF23">
    <property type="entry name" value="GRPE PROTEIN HOMOLOG, MITOCHONDRIAL"/>
    <property type="match status" value="1"/>
</dbReference>
<evidence type="ECO:0000313" key="4">
    <source>
        <dbReference type="EMBL" id="SUZ70259.1"/>
    </source>
</evidence>
<comment type="similarity">
    <text evidence="1">Belongs to the GrpE family.</text>
</comment>
<dbReference type="GO" id="GO:0000774">
    <property type="term" value="F:adenyl-nucleotide exchange factor activity"/>
    <property type="evidence" value="ECO:0007669"/>
    <property type="project" value="InterPro"/>
</dbReference>
<dbReference type="InterPro" id="IPR000740">
    <property type="entry name" value="GrpE"/>
</dbReference>
<evidence type="ECO:0008006" key="5">
    <source>
        <dbReference type="Google" id="ProtNLM"/>
    </source>
</evidence>
<dbReference type="Gene3D" id="2.30.22.10">
    <property type="entry name" value="Head domain of nucleotide exchange factor GrpE"/>
    <property type="match status" value="1"/>
</dbReference>
<dbReference type="SUPFAM" id="SSF58014">
    <property type="entry name" value="Coiled-coil domain of nucleotide exchange factor GrpE"/>
    <property type="match status" value="1"/>
</dbReference>
<feature type="region of interest" description="Disordered" evidence="3">
    <location>
        <begin position="1"/>
        <end position="29"/>
    </location>
</feature>
<proteinExistence type="inferred from homology"/>
<dbReference type="GO" id="GO:0051082">
    <property type="term" value="F:unfolded protein binding"/>
    <property type="evidence" value="ECO:0007669"/>
    <property type="project" value="TreeGrafter"/>
</dbReference>
<dbReference type="PRINTS" id="PR00773">
    <property type="entry name" value="GRPEPROTEIN"/>
</dbReference>
<dbReference type="PANTHER" id="PTHR21237">
    <property type="entry name" value="GRPE PROTEIN"/>
    <property type="match status" value="1"/>
</dbReference>
<dbReference type="EMBL" id="UINC01001085">
    <property type="protein sequence ID" value="SUZ70259.1"/>
    <property type="molecule type" value="Genomic_DNA"/>
</dbReference>
<accession>A0A381PWE6</accession>
<dbReference type="GO" id="GO:0042803">
    <property type="term" value="F:protein homodimerization activity"/>
    <property type="evidence" value="ECO:0007669"/>
    <property type="project" value="InterPro"/>
</dbReference>
<dbReference type="InterPro" id="IPR013805">
    <property type="entry name" value="GrpE_CC"/>
</dbReference>
<dbReference type="GO" id="GO:0051087">
    <property type="term" value="F:protein-folding chaperone binding"/>
    <property type="evidence" value="ECO:0007669"/>
    <property type="project" value="InterPro"/>
</dbReference>
<dbReference type="SUPFAM" id="SSF51064">
    <property type="entry name" value="Head domain of nucleotide exchange factor GrpE"/>
    <property type="match status" value="1"/>
</dbReference>
<gene>
    <name evidence="4" type="ORF">METZ01_LOCUS23113</name>
</gene>
<organism evidence="4">
    <name type="scientific">marine metagenome</name>
    <dbReference type="NCBI Taxonomy" id="408172"/>
    <lineage>
        <taxon>unclassified sequences</taxon>
        <taxon>metagenomes</taxon>
        <taxon>ecological metagenomes</taxon>
    </lineage>
</organism>
<name>A0A381PWE6_9ZZZZ</name>
<evidence type="ECO:0000256" key="2">
    <source>
        <dbReference type="ARBA" id="ARBA00023186"/>
    </source>
</evidence>
<evidence type="ECO:0000256" key="3">
    <source>
        <dbReference type="SAM" id="MobiDB-lite"/>
    </source>
</evidence>
<reference evidence="4" key="1">
    <citation type="submission" date="2018-05" db="EMBL/GenBank/DDBJ databases">
        <authorList>
            <person name="Lanie J.A."/>
            <person name="Ng W.-L."/>
            <person name="Kazmierczak K.M."/>
            <person name="Andrzejewski T.M."/>
            <person name="Davidsen T.M."/>
            <person name="Wayne K.J."/>
            <person name="Tettelin H."/>
            <person name="Glass J.I."/>
            <person name="Rusch D."/>
            <person name="Podicherti R."/>
            <person name="Tsui H.-C.T."/>
            <person name="Winkler M.E."/>
        </authorList>
    </citation>
    <scope>NUCLEOTIDE SEQUENCE</scope>
</reference>
<dbReference type="GO" id="GO:0005829">
    <property type="term" value="C:cytosol"/>
    <property type="evidence" value="ECO:0007669"/>
    <property type="project" value="TreeGrafter"/>
</dbReference>
<sequence length="181" mass="20849">MNDKKTTEVNKKSDIKETEEISIESKDSNNIDDLEKQAAENWDKVLRLQAEIDNLRKRTIKDIENTNKSSIERVVREILPVLDSFELGSLVDTSTKEGVETFIEGQNATFKLLQSVLEKFSIETLNPEHMKYDAELHEVISMQESDQIEPGYIVQVVQKGYRINQRLLRPARVIVASEKEK</sequence>
<dbReference type="HAMAP" id="MF_01151">
    <property type="entry name" value="GrpE"/>
    <property type="match status" value="1"/>
</dbReference>
<dbReference type="InterPro" id="IPR009012">
    <property type="entry name" value="GrpE_head"/>
</dbReference>
<dbReference type="GO" id="GO:0006457">
    <property type="term" value="P:protein folding"/>
    <property type="evidence" value="ECO:0007669"/>
    <property type="project" value="InterPro"/>
</dbReference>